<name>A0A0M5NAN3_STRMG</name>
<dbReference type="Gene3D" id="1.10.3080.10">
    <property type="entry name" value="Clc chloride channel"/>
    <property type="match status" value="1"/>
</dbReference>
<proteinExistence type="predicted"/>
<keyword evidence="3 5" id="KW-1133">Transmembrane helix</keyword>
<sequence>MIEKKIKEANELSYSILLYLAFMGLLIGALVGLVDTIFGRVLIYLSAVRDANPWYWLPFLGIAGLIIVYLYQKWGAKSSKGMGLIFQVGFEEEDHIPKRLIPMIIVTTWLTHLCGGSAGREGVAVQLGATVSHWFSRLFHFPNKSRIFLLTGMAAGFAGLYQTPMAAILFALEVLVLGNLGLSALVPMTIASFTASLTSHSLGLEKFAHTLSRTISLTPTVFIQLLILGLIFGLAGNLFAFLLAWCKQVQARLLPNLYRRIFIVGLLLSLLFLVLYQGRYSGLGTNLISASFSDGKIYVYDWLLKLFLTVITLAAGFQGGEVTPLFAIGSSLGVVLAGIFHLPLEFVAALGYISVFGSATNTFLAPILIGGEVFGYQNLPAYFIAVTFAYVVNRKQSIYSLQKIRD</sequence>
<dbReference type="InterPro" id="IPR001807">
    <property type="entry name" value="ClC"/>
</dbReference>
<dbReference type="EMBL" id="LC085677">
    <property type="protein sequence ID" value="BAS50144.1"/>
    <property type="molecule type" value="Genomic_DNA"/>
</dbReference>
<evidence type="ECO:0000256" key="3">
    <source>
        <dbReference type="ARBA" id="ARBA00022989"/>
    </source>
</evidence>
<protein>
    <submittedName>
        <fullName evidence="6">Chloride channel permease</fullName>
    </submittedName>
</protein>
<dbReference type="SUPFAM" id="SSF81340">
    <property type="entry name" value="Clc chloride channel"/>
    <property type="match status" value="1"/>
</dbReference>
<dbReference type="InterPro" id="IPR014743">
    <property type="entry name" value="Cl-channel_core"/>
</dbReference>
<feature type="transmembrane region" description="Helical" evidence="5">
    <location>
        <begin position="225"/>
        <end position="245"/>
    </location>
</feature>
<feature type="transmembrane region" description="Helical" evidence="5">
    <location>
        <begin position="257"/>
        <end position="276"/>
    </location>
</feature>
<dbReference type="GO" id="GO:0015108">
    <property type="term" value="F:chloride transmembrane transporter activity"/>
    <property type="evidence" value="ECO:0007669"/>
    <property type="project" value="InterPro"/>
</dbReference>
<evidence type="ECO:0000256" key="1">
    <source>
        <dbReference type="ARBA" id="ARBA00004141"/>
    </source>
</evidence>
<dbReference type="AlphaFoldDB" id="A0A0M5NAN3"/>
<evidence type="ECO:0000256" key="2">
    <source>
        <dbReference type="ARBA" id="ARBA00022692"/>
    </source>
</evidence>
<dbReference type="InterPro" id="IPR050368">
    <property type="entry name" value="ClC-type_chloride_channel"/>
</dbReference>
<dbReference type="GO" id="GO:0016020">
    <property type="term" value="C:membrane"/>
    <property type="evidence" value="ECO:0007669"/>
    <property type="project" value="UniProtKB-SubCell"/>
</dbReference>
<reference evidence="6" key="1">
    <citation type="submission" date="2015-09" db="EMBL/GenBank/DDBJ databases">
        <title>Contribution of chloride channel permeases to fluoride resistance in Streptococcus mutans.</title>
        <authorList>
            <person name="Murata T."/>
            <person name="Hanada N."/>
        </authorList>
    </citation>
    <scope>NUCLEOTIDE SEQUENCE</scope>
    <source>
        <strain evidence="6">ATCC 25175</strain>
    </source>
</reference>
<evidence type="ECO:0000256" key="4">
    <source>
        <dbReference type="ARBA" id="ARBA00023136"/>
    </source>
</evidence>
<accession>A0A0M5NAN3</accession>
<feature type="transmembrane region" description="Helical" evidence="5">
    <location>
        <begin position="297"/>
        <end position="317"/>
    </location>
</feature>
<organism evidence="6">
    <name type="scientific">Streptococcus mutans</name>
    <dbReference type="NCBI Taxonomy" id="1309"/>
    <lineage>
        <taxon>Bacteria</taxon>
        <taxon>Bacillati</taxon>
        <taxon>Bacillota</taxon>
        <taxon>Bacilli</taxon>
        <taxon>Lactobacillales</taxon>
        <taxon>Streptococcaceae</taxon>
        <taxon>Streptococcus</taxon>
    </lineage>
</organism>
<feature type="transmembrane region" description="Helical" evidence="5">
    <location>
        <begin position="323"/>
        <end position="342"/>
    </location>
</feature>
<feature type="transmembrane region" description="Helical" evidence="5">
    <location>
        <begin position="147"/>
        <end position="172"/>
    </location>
</feature>
<keyword evidence="2 5" id="KW-0812">Transmembrane</keyword>
<dbReference type="PANTHER" id="PTHR43427:SF12">
    <property type="entry name" value="CHLORIDE TRANSPORTER"/>
    <property type="match status" value="1"/>
</dbReference>
<dbReference type="Pfam" id="PF00654">
    <property type="entry name" value="Voltage_CLC"/>
    <property type="match status" value="1"/>
</dbReference>
<dbReference type="PRINTS" id="PR00762">
    <property type="entry name" value="CLCHANNEL"/>
</dbReference>
<feature type="transmembrane region" description="Helical" evidence="5">
    <location>
        <begin position="12"/>
        <end position="34"/>
    </location>
</feature>
<evidence type="ECO:0000256" key="5">
    <source>
        <dbReference type="SAM" id="Phobius"/>
    </source>
</evidence>
<dbReference type="PANTHER" id="PTHR43427">
    <property type="entry name" value="CHLORIDE CHANNEL PROTEIN CLC-E"/>
    <property type="match status" value="1"/>
</dbReference>
<feature type="transmembrane region" description="Helical" evidence="5">
    <location>
        <begin position="375"/>
        <end position="393"/>
    </location>
</feature>
<comment type="subcellular location">
    <subcellularLocation>
        <location evidence="1">Membrane</location>
        <topology evidence="1">Multi-pass membrane protein</topology>
    </subcellularLocation>
</comment>
<keyword evidence="4 5" id="KW-0472">Membrane</keyword>
<gene>
    <name evidence="6" type="primary">SMU_1289c</name>
</gene>
<dbReference type="CDD" id="cd03682">
    <property type="entry name" value="ClC_sycA_like"/>
    <property type="match status" value="1"/>
</dbReference>
<feature type="transmembrane region" description="Helical" evidence="5">
    <location>
        <begin position="54"/>
        <end position="71"/>
    </location>
</feature>
<evidence type="ECO:0000313" key="6">
    <source>
        <dbReference type="EMBL" id="BAS50144.1"/>
    </source>
</evidence>
<dbReference type="GeneID" id="93859240"/>
<dbReference type="RefSeq" id="WP_002276891.1">
    <property type="nucleotide sequence ID" value="NZ_AP019720.1"/>
</dbReference>